<feature type="chain" id="PRO_5017638485" description="Phospholipase/carboxylesterase/thioesterase domain-containing protein" evidence="2">
    <location>
        <begin position="19"/>
        <end position="280"/>
    </location>
</feature>
<dbReference type="AlphaFoldDB" id="A0A3E1NGZ6"/>
<evidence type="ECO:0008006" key="5">
    <source>
        <dbReference type="Google" id="ProtNLM"/>
    </source>
</evidence>
<evidence type="ECO:0000256" key="2">
    <source>
        <dbReference type="SAM" id="SignalP"/>
    </source>
</evidence>
<evidence type="ECO:0000256" key="1">
    <source>
        <dbReference type="SAM" id="MobiDB-lite"/>
    </source>
</evidence>
<dbReference type="Proteomes" id="UP000261284">
    <property type="component" value="Unassembled WGS sequence"/>
</dbReference>
<keyword evidence="2" id="KW-0732">Signal</keyword>
<dbReference type="Gene3D" id="3.40.50.1820">
    <property type="entry name" value="alpha/beta hydrolase"/>
    <property type="match status" value="1"/>
</dbReference>
<name>A0A3E1NGZ6_9BACT</name>
<evidence type="ECO:0000313" key="3">
    <source>
        <dbReference type="EMBL" id="RFM27124.1"/>
    </source>
</evidence>
<comment type="caution">
    <text evidence="3">The sequence shown here is derived from an EMBL/GenBank/DDBJ whole genome shotgun (WGS) entry which is preliminary data.</text>
</comment>
<accession>A0A3E1NGZ6</accession>
<proteinExistence type="predicted"/>
<gene>
    <name evidence="3" type="ORF">DXN05_16810</name>
</gene>
<organism evidence="3 4">
    <name type="scientific">Deminuibacter soli</name>
    <dbReference type="NCBI Taxonomy" id="2291815"/>
    <lineage>
        <taxon>Bacteria</taxon>
        <taxon>Pseudomonadati</taxon>
        <taxon>Bacteroidota</taxon>
        <taxon>Chitinophagia</taxon>
        <taxon>Chitinophagales</taxon>
        <taxon>Chitinophagaceae</taxon>
        <taxon>Deminuibacter</taxon>
    </lineage>
</organism>
<sequence>MRTFLALVVLLQVNTLLAANGMPTVHCTKGFRYIDTVLNAGGDQRFIPVLVAFMHPDANPAGVIAAYSALAQPVHLVIPFGNCNSSNGNTYFTGNGSDTKGLVCTRTMQHTLDSIAGFIHTINRQYHCRSFVSGYQQGGELAVMLSVYYPEKIAGAFPIAFSQTNRLNMLLKKTHAGFMPVYLYRRATIELAATGSENEQGHNIYLAVNENNTAPVAAEAWQSCLAMLDVQLQRYRNGFSEKRLNKYYPVTADNRNTAPAKEARVAANAGTTERRLNELR</sequence>
<dbReference type="InterPro" id="IPR029058">
    <property type="entry name" value="AB_hydrolase_fold"/>
</dbReference>
<feature type="region of interest" description="Disordered" evidence="1">
    <location>
        <begin position="261"/>
        <end position="280"/>
    </location>
</feature>
<keyword evidence="4" id="KW-1185">Reference proteome</keyword>
<evidence type="ECO:0000313" key="4">
    <source>
        <dbReference type="Proteomes" id="UP000261284"/>
    </source>
</evidence>
<feature type="signal peptide" evidence="2">
    <location>
        <begin position="1"/>
        <end position="18"/>
    </location>
</feature>
<reference evidence="3 4" key="1">
    <citation type="submission" date="2018-08" db="EMBL/GenBank/DDBJ databases">
        <title>Chitinophagaceae sp. K23C18032701, a novel bacterium isolated from forest soil.</title>
        <authorList>
            <person name="Wang C."/>
        </authorList>
    </citation>
    <scope>NUCLEOTIDE SEQUENCE [LARGE SCALE GENOMIC DNA]</scope>
    <source>
        <strain evidence="3 4">K23C18032701</strain>
    </source>
</reference>
<dbReference type="EMBL" id="QTJU01000006">
    <property type="protein sequence ID" value="RFM27124.1"/>
    <property type="molecule type" value="Genomic_DNA"/>
</dbReference>
<dbReference type="OrthoDB" id="85759at563835"/>
<protein>
    <recommendedName>
        <fullName evidence="5">Phospholipase/carboxylesterase/thioesterase domain-containing protein</fullName>
    </recommendedName>
</protein>
<dbReference type="RefSeq" id="WP_116848428.1">
    <property type="nucleotide sequence ID" value="NZ_QTJU01000006.1"/>
</dbReference>